<dbReference type="Proteomes" id="UP001151081">
    <property type="component" value="Unassembled WGS sequence"/>
</dbReference>
<reference evidence="1 2" key="1">
    <citation type="submission" date="2021-04" db="EMBL/GenBank/DDBJ databases">
        <title>Genome analysis of Polyangium sp.</title>
        <authorList>
            <person name="Li Y."/>
            <person name="Wang J."/>
        </authorList>
    </citation>
    <scope>NUCLEOTIDE SEQUENCE [LARGE SCALE GENOMIC DNA]</scope>
    <source>
        <strain evidence="1 2">SDU14</strain>
    </source>
</reference>
<evidence type="ECO:0008006" key="3">
    <source>
        <dbReference type="Google" id="ProtNLM"/>
    </source>
</evidence>
<accession>A0A9X4AP34</accession>
<name>A0A9X4AP34_9BACT</name>
<dbReference type="RefSeq" id="WP_272417985.1">
    <property type="nucleotide sequence ID" value="NZ_JAGTJJ010000001.1"/>
</dbReference>
<dbReference type="EMBL" id="JAGTJJ010000001">
    <property type="protein sequence ID" value="MDC3979583.1"/>
    <property type="molecule type" value="Genomic_DNA"/>
</dbReference>
<gene>
    <name evidence="1" type="ORF">KEG57_03660</name>
</gene>
<keyword evidence="2" id="KW-1185">Reference proteome</keyword>
<dbReference type="AlphaFoldDB" id="A0A9X4AP34"/>
<organism evidence="1 2">
    <name type="scientific">Polyangium jinanense</name>
    <dbReference type="NCBI Taxonomy" id="2829994"/>
    <lineage>
        <taxon>Bacteria</taxon>
        <taxon>Pseudomonadati</taxon>
        <taxon>Myxococcota</taxon>
        <taxon>Polyangia</taxon>
        <taxon>Polyangiales</taxon>
        <taxon>Polyangiaceae</taxon>
        <taxon>Polyangium</taxon>
    </lineage>
</organism>
<evidence type="ECO:0000313" key="2">
    <source>
        <dbReference type="Proteomes" id="UP001151081"/>
    </source>
</evidence>
<comment type="caution">
    <text evidence="1">The sequence shown here is derived from an EMBL/GenBank/DDBJ whole genome shotgun (WGS) entry which is preliminary data.</text>
</comment>
<dbReference type="PROSITE" id="PS51257">
    <property type="entry name" value="PROKAR_LIPOPROTEIN"/>
    <property type="match status" value="1"/>
</dbReference>
<protein>
    <recommendedName>
        <fullName evidence="3">Lipoprotein</fullName>
    </recommendedName>
</protein>
<proteinExistence type="predicted"/>
<sequence>MKTSPFVFVLLSMSALVLGCEEETEDVVYSCDNPDIGHFDSKGNPDPCHLEEKGQQQSICRGGCEEVSLEFDRMIVALWIGPEGREPACPKEAPKAVFNGYAGLTAPNTCAPCQCSEPSCVLPSVSATAGDACAGSVVGAVEPPPSWEGGCLEGPSLEPGMFSSVQIGAVGTAGCELVEDPLPTPHFAYAWPAQWAEAARACAAEEEEGAPACAGAPCVRGIEELPSGFRRCLRYPEGTEENEVQACPAAFPERHVFYAGLSDTRECAACSCAPPVDGICIAAVSAFQDASCGGAPMPIFQNAAVGLNSPACYDTSMPLALGSISAAWLAEEPGSCVVTGGEASGEAVPTDPSVFCCEALVIPAE</sequence>
<evidence type="ECO:0000313" key="1">
    <source>
        <dbReference type="EMBL" id="MDC3979583.1"/>
    </source>
</evidence>